<proteinExistence type="predicted"/>
<reference evidence="7 8" key="1">
    <citation type="submission" date="2015-10" db="EMBL/GenBank/DDBJ databases">
        <title>Full genome of DAOMC 229536 Phialocephala scopiformis, a fungal endophyte of spruce producing the potent anti-insectan compound rugulosin.</title>
        <authorList>
            <consortium name="DOE Joint Genome Institute"/>
            <person name="Walker A.K."/>
            <person name="Frasz S.L."/>
            <person name="Seifert K.A."/>
            <person name="Miller J.D."/>
            <person name="Mondo S.J."/>
            <person name="Labutti K."/>
            <person name="Lipzen A."/>
            <person name="Dockter R."/>
            <person name="Kennedy M."/>
            <person name="Grigoriev I.V."/>
            <person name="Spatafora J.W."/>
        </authorList>
    </citation>
    <scope>NUCLEOTIDE SEQUENCE [LARGE SCALE GENOMIC DNA]</scope>
    <source>
        <strain evidence="7 8">CBS 120377</strain>
    </source>
</reference>
<feature type="domain" description="Major facilitator superfamily (MFS) profile" evidence="6">
    <location>
        <begin position="40"/>
        <end position="542"/>
    </location>
</feature>
<dbReference type="PROSITE" id="PS50850">
    <property type="entry name" value="MFS"/>
    <property type="match status" value="1"/>
</dbReference>
<sequence length="549" mass="59436">MGDSVDIIEPVENPTDATEPVSVEQPSEIVYMSGIRLWLAGLGLALSVVLPALEVSIVSTSLITIGNALNDYDQISWLVTAYLVTYTGFLVIWSKLCDLFGLKPTMFVSMVLFMGFSAGCGAAQSMTQLIIFRAFQGVGGSGLYSITTIGFIQMVPPTRYTQITAVASSLMSLGMILGPLLGGAINDGHHWRWVFYLNVPAGFVALVIVMLTFPKGFPHTHNRDKEKTTPWILQIVKKPDILGAFLLLGASILFVAALEEGGVRFPWNSAIIIVFFTVSGLLWIAFFLWEWYASREGSLVEPMFPWRFFSNRVWMGTLLGCFLSGAPLTIAVIELPQRYQIVNASSPLDAGVKLLAYAAACPLGVVMASMATGRLRFPFVAVMLLGCTLQSVGFGLLSTLPTYTENWNGQYGYSVIAGLGTGSTIGALYMLGPIAVQKKDQALAIGSGLQFRMLGGALGIAVMNTVLNSYINSHLPLLLDGAQLIGVLDSASRIALLPQELQDEVRAVYGQGYNLQMRVTLAFSAAVLFSIALVWKKKPLRLGKDGRLE</sequence>
<organism evidence="7 8">
    <name type="scientific">Mollisia scopiformis</name>
    <name type="common">Conifer needle endophyte fungus</name>
    <name type="synonym">Phialocephala scopiformis</name>
    <dbReference type="NCBI Taxonomy" id="149040"/>
    <lineage>
        <taxon>Eukaryota</taxon>
        <taxon>Fungi</taxon>
        <taxon>Dikarya</taxon>
        <taxon>Ascomycota</taxon>
        <taxon>Pezizomycotina</taxon>
        <taxon>Leotiomycetes</taxon>
        <taxon>Helotiales</taxon>
        <taxon>Mollisiaceae</taxon>
        <taxon>Mollisia</taxon>
    </lineage>
</organism>
<dbReference type="Pfam" id="PF07690">
    <property type="entry name" value="MFS_1"/>
    <property type="match status" value="1"/>
</dbReference>
<accession>A0A194X4T9</accession>
<dbReference type="InterPro" id="IPR011701">
    <property type="entry name" value="MFS"/>
</dbReference>
<keyword evidence="8" id="KW-1185">Reference proteome</keyword>
<keyword evidence="2 5" id="KW-0812">Transmembrane</keyword>
<protein>
    <submittedName>
        <fullName evidence="7">Efflux pump antibiotic resistance protein</fullName>
    </submittedName>
</protein>
<name>A0A194X4T9_MOLSC</name>
<evidence type="ECO:0000256" key="2">
    <source>
        <dbReference type="ARBA" id="ARBA00022692"/>
    </source>
</evidence>
<keyword evidence="3 5" id="KW-1133">Transmembrane helix</keyword>
<evidence type="ECO:0000256" key="1">
    <source>
        <dbReference type="ARBA" id="ARBA00004141"/>
    </source>
</evidence>
<dbReference type="PANTHER" id="PTHR23501">
    <property type="entry name" value="MAJOR FACILITATOR SUPERFAMILY"/>
    <property type="match status" value="1"/>
</dbReference>
<dbReference type="GO" id="GO:0022857">
    <property type="term" value="F:transmembrane transporter activity"/>
    <property type="evidence" value="ECO:0007669"/>
    <property type="project" value="InterPro"/>
</dbReference>
<evidence type="ECO:0000256" key="4">
    <source>
        <dbReference type="ARBA" id="ARBA00023136"/>
    </source>
</evidence>
<feature type="transmembrane region" description="Helical" evidence="5">
    <location>
        <begin position="241"/>
        <end position="258"/>
    </location>
</feature>
<feature type="transmembrane region" description="Helical" evidence="5">
    <location>
        <begin position="105"/>
        <end position="124"/>
    </location>
</feature>
<dbReference type="Gene3D" id="1.20.1250.20">
    <property type="entry name" value="MFS general substrate transporter like domains"/>
    <property type="match status" value="1"/>
</dbReference>
<gene>
    <name evidence="7" type="ORF">LY89DRAFT_620394</name>
</gene>
<evidence type="ECO:0000313" key="8">
    <source>
        <dbReference type="Proteomes" id="UP000070700"/>
    </source>
</evidence>
<feature type="transmembrane region" description="Helical" evidence="5">
    <location>
        <begin position="515"/>
        <end position="535"/>
    </location>
</feature>
<evidence type="ECO:0000313" key="7">
    <source>
        <dbReference type="EMBL" id="KUJ15089.1"/>
    </source>
</evidence>
<evidence type="ECO:0000256" key="5">
    <source>
        <dbReference type="SAM" id="Phobius"/>
    </source>
</evidence>
<evidence type="ECO:0000256" key="3">
    <source>
        <dbReference type="ARBA" id="ARBA00022989"/>
    </source>
</evidence>
<feature type="transmembrane region" description="Helical" evidence="5">
    <location>
        <begin position="193"/>
        <end position="213"/>
    </location>
</feature>
<dbReference type="KEGG" id="psco:LY89DRAFT_620394"/>
<dbReference type="Proteomes" id="UP000070700">
    <property type="component" value="Unassembled WGS sequence"/>
</dbReference>
<dbReference type="RefSeq" id="XP_018069444.1">
    <property type="nucleotide sequence ID" value="XM_018210912.1"/>
</dbReference>
<comment type="subcellular location">
    <subcellularLocation>
        <location evidence="1">Membrane</location>
        <topology evidence="1">Multi-pass membrane protein</topology>
    </subcellularLocation>
</comment>
<feature type="transmembrane region" description="Helical" evidence="5">
    <location>
        <begin position="163"/>
        <end position="181"/>
    </location>
</feature>
<feature type="transmembrane region" description="Helical" evidence="5">
    <location>
        <begin position="270"/>
        <end position="292"/>
    </location>
</feature>
<feature type="transmembrane region" description="Helical" evidence="5">
    <location>
        <begin position="130"/>
        <end position="151"/>
    </location>
</feature>
<feature type="transmembrane region" description="Helical" evidence="5">
    <location>
        <begin position="313"/>
        <end position="334"/>
    </location>
</feature>
<feature type="transmembrane region" description="Helical" evidence="5">
    <location>
        <begin position="379"/>
        <end position="399"/>
    </location>
</feature>
<dbReference type="OrthoDB" id="440553at2759"/>
<evidence type="ECO:0000259" key="6">
    <source>
        <dbReference type="PROSITE" id="PS50850"/>
    </source>
</evidence>
<dbReference type="InterPro" id="IPR020846">
    <property type="entry name" value="MFS_dom"/>
</dbReference>
<feature type="transmembrane region" description="Helical" evidence="5">
    <location>
        <begin position="451"/>
        <end position="471"/>
    </location>
</feature>
<dbReference type="GO" id="GO:0005886">
    <property type="term" value="C:plasma membrane"/>
    <property type="evidence" value="ECO:0007669"/>
    <property type="project" value="TreeGrafter"/>
</dbReference>
<feature type="transmembrane region" description="Helical" evidence="5">
    <location>
        <begin position="37"/>
        <end position="63"/>
    </location>
</feature>
<dbReference type="GeneID" id="28820638"/>
<dbReference type="AlphaFoldDB" id="A0A194X4T9"/>
<dbReference type="SUPFAM" id="SSF103473">
    <property type="entry name" value="MFS general substrate transporter"/>
    <property type="match status" value="2"/>
</dbReference>
<dbReference type="Gene3D" id="1.20.1720.10">
    <property type="entry name" value="Multidrug resistance protein D"/>
    <property type="match status" value="1"/>
</dbReference>
<dbReference type="InParanoid" id="A0A194X4T9"/>
<feature type="transmembrane region" description="Helical" evidence="5">
    <location>
        <begin position="75"/>
        <end position="93"/>
    </location>
</feature>
<dbReference type="PANTHER" id="PTHR23501:SF43">
    <property type="entry name" value="MULTIDRUG TRANSPORTER, PUTATIVE (AFU_ORTHOLOGUE AFUA_6G03040)-RELATED"/>
    <property type="match status" value="1"/>
</dbReference>
<dbReference type="InterPro" id="IPR036259">
    <property type="entry name" value="MFS_trans_sf"/>
</dbReference>
<dbReference type="EMBL" id="KQ947419">
    <property type="protein sequence ID" value="KUJ15089.1"/>
    <property type="molecule type" value="Genomic_DNA"/>
</dbReference>
<keyword evidence="4 5" id="KW-0472">Membrane</keyword>
<feature type="transmembrane region" description="Helical" evidence="5">
    <location>
        <begin position="411"/>
        <end position="431"/>
    </location>
</feature>